<evidence type="ECO:0000313" key="4">
    <source>
        <dbReference type="EMBL" id="ORY68016.1"/>
    </source>
</evidence>
<dbReference type="InterPro" id="IPR051911">
    <property type="entry name" value="SDR_oxidoreductase"/>
</dbReference>
<dbReference type="PANTHER" id="PTHR43976">
    <property type="entry name" value="SHORT CHAIN DEHYDROGENASE"/>
    <property type="match status" value="1"/>
</dbReference>
<dbReference type="PANTHER" id="PTHR43976:SF16">
    <property type="entry name" value="SHORT-CHAIN DEHYDROGENASE_REDUCTASE FAMILY PROTEIN"/>
    <property type="match status" value="1"/>
</dbReference>
<protein>
    <submittedName>
        <fullName evidence="4">NAD(P)-binding protein</fullName>
    </submittedName>
</protein>
<dbReference type="SUPFAM" id="SSF51735">
    <property type="entry name" value="NAD(P)-binding Rossmann-fold domains"/>
    <property type="match status" value="1"/>
</dbReference>
<comment type="caution">
    <text evidence="4">The sequence shown here is derived from an EMBL/GenBank/DDBJ whole genome shotgun (WGS) entry which is preliminary data.</text>
</comment>
<proteinExistence type="inferred from homology"/>
<dbReference type="EMBL" id="MCOG01000047">
    <property type="protein sequence ID" value="ORY68016.1"/>
    <property type="molecule type" value="Genomic_DNA"/>
</dbReference>
<dbReference type="Proteomes" id="UP000193920">
    <property type="component" value="Unassembled WGS sequence"/>
</dbReference>
<dbReference type="OrthoDB" id="2102561at2759"/>
<organism evidence="4 5">
    <name type="scientific">Neocallimastix californiae</name>
    <dbReference type="NCBI Taxonomy" id="1754190"/>
    <lineage>
        <taxon>Eukaryota</taxon>
        <taxon>Fungi</taxon>
        <taxon>Fungi incertae sedis</taxon>
        <taxon>Chytridiomycota</taxon>
        <taxon>Chytridiomycota incertae sedis</taxon>
        <taxon>Neocallimastigomycetes</taxon>
        <taxon>Neocallimastigales</taxon>
        <taxon>Neocallimastigaceae</taxon>
        <taxon>Neocallimastix</taxon>
    </lineage>
</organism>
<dbReference type="InterPro" id="IPR036291">
    <property type="entry name" value="NAD(P)-bd_dom_sf"/>
</dbReference>
<dbReference type="InterPro" id="IPR002347">
    <property type="entry name" value="SDR_fam"/>
</dbReference>
<keyword evidence="5" id="KW-1185">Reference proteome</keyword>
<evidence type="ECO:0000256" key="3">
    <source>
        <dbReference type="RuleBase" id="RU000363"/>
    </source>
</evidence>
<sequence>MKTIFITGSNSGIGLETAKLFASKGWRVIATMRNLGKAGELKNIENVVIMPLDLNNSAQIRETCQKALKEYDVDVLLNNAGYAIMGPLESLAEDDIRKLYDANVIGTTLVTQQFIPHFKARKSGVIMVTTSLAGIIGLPRDGVYGASKRALQGLVESIYYELKPYGVQVKAMIPGGTKTNFQIPINIVGEYEEVMHRQRMFILNGEEEFPDGKEAAEVIWTAATDGEDKMNYATDHVCQILYDKYLSMGIEDFKVYFSNLLYDKK</sequence>
<evidence type="ECO:0000256" key="1">
    <source>
        <dbReference type="ARBA" id="ARBA00006484"/>
    </source>
</evidence>
<dbReference type="GO" id="GO:0016491">
    <property type="term" value="F:oxidoreductase activity"/>
    <property type="evidence" value="ECO:0007669"/>
    <property type="project" value="UniProtKB-KW"/>
</dbReference>
<dbReference type="Gene3D" id="3.40.50.720">
    <property type="entry name" value="NAD(P)-binding Rossmann-like Domain"/>
    <property type="match status" value="1"/>
</dbReference>
<dbReference type="PRINTS" id="PR00080">
    <property type="entry name" value="SDRFAMILY"/>
</dbReference>
<dbReference type="PRINTS" id="PR00081">
    <property type="entry name" value="GDHRDH"/>
</dbReference>
<evidence type="ECO:0000313" key="5">
    <source>
        <dbReference type="Proteomes" id="UP000193920"/>
    </source>
</evidence>
<reference evidence="4 5" key="1">
    <citation type="submission" date="2016-08" db="EMBL/GenBank/DDBJ databases">
        <title>A Parts List for Fungal Cellulosomes Revealed by Comparative Genomics.</title>
        <authorList>
            <consortium name="DOE Joint Genome Institute"/>
            <person name="Haitjema C.H."/>
            <person name="Gilmore S.P."/>
            <person name="Henske J.K."/>
            <person name="Solomon K.V."/>
            <person name="De Groot R."/>
            <person name="Kuo A."/>
            <person name="Mondo S.J."/>
            <person name="Salamov A.A."/>
            <person name="Labutti K."/>
            <person name="Zhao Z."/>
            <person name="Chiniquy J."/>
            <person name="Barry K."/>
            <person name="Brewer H.M."/>
            <person name="Purvine S.O."/>
            <person name="Wright A.T."/>
            <person name="Boxma B."/>
            <person name="Van Alen T."/>
            <person name="Hackstein J.H."/>
            <person name="Baker S.E."/>
            <person name="Grigoriev I.V."/>
            <person name="O'Malley M.A."/>
        </authorList>
    </citation>
    <scope>NUCLEOTIDE SEQUENCE [LARGE SCALE GENOMIC DNA]</scope>
    <source>
        <strain evidence="4 5">G1</strain>
    </source>
</reference>
<accession>A0A1Y2E9U7</accession>
<keyword evidence="2" id="KW-0560">Oxidoreductase</keyword>
<dbReference type="AlphaFoldDB" id="A0A1Y2E9U7"/>
<comment type="similarity">
    <text evidence="1 3">Belongs to the short-chain dehydrogenases/reductases (SDR) family.</text>
</comment>
<name>A0A1Y2E9U7_9FUNG</name>
<evidence type="ECO:0000256" key="2">
    <source>
        <dbReference type="ARBA" id="ARBA00023002"/>
    </source>
</evidence>
<dbReference type="STRING" id="1754190.A0A1Y2E9U7"/>
<dbReference type="Pfam" id="PF00106">
    <property type="entry name" value="adh_short"/>
    <property type="match status" value="1"/>
</dbReference>
<gene>
    <name evidence="4" type="ORF">LY90DRAFT_453148</name>
</gene>